<comment type="cofactor">
    <cofactor evidence="1">
        <name>pyridoxal 5'-phosphate</name>
        <dbReference type="ChEBI" id="CHEBI:597326"/>
    </cofactor>
</comment>
<dbReference type="FunFam" id="3.20.10.10:FF:000002">
    <property type="entry name" value="D-alanine aminotransferase"/>
    <property type="match status" value="1"/>
</dbReference>
<name>A0A0G0NIK4_9BACT</name>
<dbReference type="GO" id="GO:0008652">
    <property type="term" value="P:amino acid biosynthetic process"/>
    <property type="evidence" value="ECO:0007669"/>
    <property type="project" value="UniProtKB-ARBA"/>
</dbReference>
<dbReference type="AlphaFoldDB" id="A0A0G0NIK4"/>
<dbReference type="InterPro" id="IPR043132">
    <property type="entry name" value="BCAT-like_C"/>
</dbReference>
<dbReference type="SUPFAM" id="SSF56752">
    <property type="entry name" value="D-aminoacid aminotransferase-like PLP-dependent enzymes"/>
    <property type="match status" value="1"/>
</dbReference>
<dbReference type="Gene3D" id="3.30.470.10">
    <property type="match status" value="1"/>
</dbReference>
<evidence type="ECO:0000256" key="3">
    <source>
        <dbReference type="ARBA" id="ARBA00022898"/>
    </source>
</evidence>
<keyword evidence="4" id="KW-0032">Aminotransferase</keyword>
<evidence type="ECO:0000256" key="2">
    <source>
        <dbReference type="ARBA" id="ARBA00009320"/>
    </source>
</evidence>
<accession>A0A0G0NIK4</accession>
<dbReference type="Gene3D" id="3.20.10.10">
    <property type="entry name" value="D-amino Acid Aminotransferase, subunit A, domain 2"/>
    <property type="match status" value="1"/>
</dbReference>
<evidence type="ECO:0000313" key="4">
    <source>
        <dbReference type="EMBL" id="KKQ85719.1"/>
    </source>
</evidence>
<keyword evidence="3" id="KW-0663">Pyridoxal phosphate</keyword>
<protein>
    <submittedName>
        <fullName evidence="4">Branched-chain amino acid aminotransferase/4-amino-4-deoxychorismate lyase</fullName>
    </submittedName>
</protein>
<gene>
    <name evidence="4" type="ORF">UT08_C0004G0031</name>
</gene>
<dbReference type="STRING" id="1618570.UT08_C0004G0031"/>
<dbReference type="InterPro" id="IPR043131">
    <property type="entry name" value="BCAT-like_N"/>
</dbReference>
<sequence length="284" mass="32251">MKTKEPVYYLNGKFVPKSKTAISVNDLGFLRGYGVFDFVVTYKNGRPFLIKKHIKRLYSSASLIGLKIPFSSQKLEELLGQTIYKNKNGKEKAIRIVITGGESENAISLGEKPTILITVTDRNRYPSVWYKNGVKVITFDYNRESPQAKSLNYIQAVKAVNLAKNKGAVEAIYIHKKLDKVYEGTQSNLFLIKNNKIFTPDGETLPGITRELVINLCKKLYPTYMREIKIKELFTTDEVFLSASNKEVMPVIMIDDKVVGNGKPGEITKKIMSEFRKFIDSGKW</sequence>
<dbReference type="InterPro" id="IPR050571">
    <property type="entry name" value="Class-IV_PLP-Dep_Aminotrnsfr"/>
</dbReference>
<dbReference type="Pfam" id="PF01063">
    <property type="entry name" value="Aminotran_4"/>
    <property type="match status" value="1"/>
</dbReference>
<evidence type="ECO:0000313" key="5">
    <source>
        <dbReference type="Proteomes" id="UP000034081"/>
    </source>
</evidence>
<dbReference type="InterPro" id="IPR001544">
    <property type="entry name" value="Aminotrans_IV"/>
</dbReference>
<proteinExistence type="inferred from homology"/>
<comment type="similarity">
    <text evidence="2">Belongs to the class-IV pyridoxal-phosphate-dependent aminotransferase family.</text>
</comment>
<keyword evidence="4" id="KW-0456">Lyase</keyword>
<keyword evidence="4" id="KW-0808">Transferase</keyword>
<dbReference type="GO" id="GO:0005829">
    <property type="term" value="C:cytosol"/>
    <property type="evidence" value="ECO:0007669"/>
    <property type="project" value="TreeGrafter"/>
</dbReference>
<comment type="caution">
    <text evidence="4">The sequence shown here is derived from an EMBL/GenBank/DDBJ whole genome shotgun (WGS) entry which is preliminary data.</text>
</comment>
<dbReference type="InterPro" id="IPR036038">
    <property type="entry name" value="Aminotransferase-like"/>
</dbReference>
<dbReference type="GO" id="GO:0008483">
    <property type="term" value="F:transaminase activity"/>
    <property type="evidence" value="ECO:0007669"/>
    <property type="project" value="UniProtKB-KW"/>
</dbReference>
<dbReference type="PANTHER" id="PTHR42743:SF11">
    <property type="entry name" value="AMINODEOXYCHORISMATE LYASE"/>
    <property type="match status" value="1"/>
</dbReference>
<dbReference type="Proteomes" id="UP000034081">
    <property type="component" value="Unassembled WGS sequence"/>
</dbReference>
<reference evidence="4 5" key="1">
    <citation type="journal article" date="2015" name="Nature">
        <title>rRNA introns, odd ribosomes, and small enigmatic genomes across a large radiation of phyla.</title>
        <authorList>
            <person name="Brown C.T."/>
            <person name="Hug L.A."/>
            <person name="Thomas B.C."/>
            <person name="Sharon I."/>
            <person name="Castelle C.J."/>
            <person name="Singh A."/>
            <person name="Wilkins M.J."/>
            <person name="Williams K.H."/>
            <person name="Banfield J.F."/>
        </authorList>
    </citation>
    <scope>NUCLEOTIDE SEQUENCE [LARGE SCALE GENOMIC DNA]</scope>
</reference>
<dbReference type="GO" id="GO:0016829">
    <property type="term" value="F:lyase activity"/>
    <property type="evidence" value="ECO:0007669"/>
    <property type="project" value="UniProtKB-KW"/>
</dbReference>
<organism evidence="4 5">
    <name type="scientific">Candidatus Woesebacteria bacterium GW2011_GWB1_38_8</name>
    <dbReference type="NCBI Taxonomy" id="1618570"/>
    <lineage>
        <taxon>Bacteria</taxon>
        <taxon>Candidatus Woeseibacteriota</taxon>
    </lineage>
</organism>
<dbReference type="GO" id="GO:0046394">
    <property type="term" value="P:carboxylic acid biosynthetic process"/>
    <property type="evidence" value="ECO:0007669"/>
    <property type="project" value="UniProtKB-ARBA"/>
</dbReference>
<dbReference type="EMBL" id="LBVL01000004">
    <property type="protein sequence ID" value="KKQ85719.1"/>
    <property type="molecule type" value="Genomic_DNA"/>
</dbReference>
<dbReference type="PANTHER" id="PTHR42743">
    <property type="entry name" value="AMINO-ACID AMINOTRANSFERASE"/>
    <property type="match status" value="1"/>
</dbReference>
<evidence type="ECO:0000256" key="1">
    <source>
        <dbReference type="ARBA" id="ARBA00001933"/>
    </source>
</evidence>